<dbReference type="Proteomes" id="UP001345963">
    <property type="component" value="Unassembled WGS sequence"/>
</dbReference>
<accession>A0ABU7C8X5</accession>
<gene>
    <name evidence="1" type="ORF">ATANTOWER_017260</name>
</gene>
<reference evidence="1 2" key="1">
    <citation type="submission" date="2021-07" db="EMBL/GenBank/DDBJ databases">
        <authorList>
            <person name="Palmer J.M."/>
        </authorList>
    </citation>
    <scope>NUCLEOTIDE SEQUENCE [LARGE SCALE GENOMIC DNA]</scope>
    <source>
        <strain evidence="1 2">AT_MEX2019</strain>
        <tissue evidence="1">Muscle</tissue>
    </source>
</reference>
<name>A0ABU7C8X5_9TELE</name>
<evidence type="ECO:0000313" key="2">
    <source>
        <dbReference type="Proteomes" id="UP001345963"/>
    </source>
</evidence>
<evidence type="ECO:0000313" key="1">
    <source>
        <dbReference type="EMBL" id="MED6259117.1"/>
    </source>
</evidence>
<keyword evidence="2" id="KW-1185">Reference proteome</keyword>
<dbReference type="EMBL" id="JAHUTI010082246">
    <property type="protein sequence ID" value="MED6259117.1"/>
    <property type="molecule type" value="Genomic_DNA"/>
</dbReference>
<comment type="caution">
    <text evidence="1">The sequence shown here is derived from an EMBL/GenBank/DDBJ whole genome shotgun (WGS) entry which is preliminary data.</text>
</comment>
<sequence length="77" mass="8836">MVRSSVFLKRHKKEMLVHCHERSQLKEVLSCLLWRLYGHVLLAADMCRCQTHCGGTVLFAVGIPCDLQRRAGYYSSV</sequence>
<protein>
    <submittedName>
        <fullName evidence="1">Uncharacterized protein</fullName>
    </submittedName>
</protein>
<organism evidence="1 2">
    <name type="scientific">Ataeniobius toweri</name>
    <dbReference type="NCBI Taxonomy" id="208326"/>
    <lineage>
        <taxon>Eukaryota</taxon>
        <taxon>Metazoa</taxon>
        <taxon>Chordata</taxon>
        <taxon>Craniata</taxon>
        <taxon>Vertebrata</taxon>
        <taxon>Euteleostomi</taxon>
        <taxon>Actinopterygii</taxon>
        <taxon>Neopterygii</taxon>
        <taxon>Teleostei</taxon>
        <taxon>Neoteleostei</taxon>
        <taxon>Acanthomorphata</taxon>
        <taxon>Ovalentaria</taxon>
        <taxon>Atherinomorphae</taxon>
        <taxon>Cyprinodontiformes</taxon>
        <taxon>Goodeidae</taxon>
        <taxon>Ataeniobius</taxon>
    </lineage>
</organism>
<proteinExistence type="predicted"/>